<dbReference type="SUPFAM" id="SSF144083">
    <property type="entry name" value="Magnesium transport protein CorA, transmembrane region"/>
    <property type="match status" value="1"/>
</dbReference>
<proteinExistence type="predicted"/>
<accession>A0A507AQF7</accession>
<feature type="compositionally biased region" description="Polar residues" evidence="6">
    <location>
        <begin position="529"/>
        <end position="538"/>
    </location>
</feature>
<keyword evidence="5" id="KW-0175">Coiled coil</keyword>
<feature type="compositionally biased region" description="Basic and acidic residues" evidence="6">
    <location>
        <begin position="600"/>
        <end position="617"/>
    </location>
</feature>
<evidence type="ECO:0000256" key="7">
    <source>
        <dbReference type="SAM" id="Phobius"/>
    </source>
</evidence>
<evidence type="ECO:0008006" key="10">
    <source>
        <dbReference type="Google" id="ProtNLM"/>
    </source>
</evidence>
<feature type="compositionally biased region" description="Low complexity" evidence="6">
    <location>
        <begin position="1"/>
        <end position="17"/>
    </location>
</feature>
<evidence type="ECO:0000256" key="3">
    <source>
        <dbReference type="ARBA" id="ARBA00022989"/>
    </source>
</evidence>
<evidence type="ECO:0000256" key="5">
    <source>
        <dbReference type="SAM" id="Coils"/>
    </source>
</evidence>
<keyword evidence="9" id="KW-1185">Reference proteome</keyword>
<evidence type="ECO:0000256" key="2">
    <source>
        <dbReference type="ARBA" id="ARBA00022692"/>
    </source>
</evidence>
<dbReference type="GO" id="GO:0046873">
    <property type="term" value="F:metal ion transmembrane transporter activity"/>
    <property type="evidence" value="ECO:0007669"/>
    <property type="project" value="InterPro"/>
</dbReference>
<name>A0A507AQF7_9PEZI</name>
<comment type="caution">
    <text evidence="8">The sequence shown here is derived from an EMBL/GenBank/DDBJ whole genome shotgun (WGS) entry which is preliminary data.</text>
</comment>
<dbReference type="GO" id="GO:0016020">
    <property type="term" value="C:membrane"/>
    <property type="evidence" value="ECO:0007669"/>
    <property type="project" value="UniProtKB-SubCell"/>
</dbReference>
<keyword evidence="2 7" id="KW-0812">Transmembrane</keyword>
<dbReference type="InterPro" id="IPR029058">
    <property type="entry name" value="AB_hydrolase_fold"/>
</dbReference>
<dbReference type="SUPFAM" id="SSF53474">
    <property type="entry name" value="alpha/beta-Hydrolases"/>
    <property type="match status" value="1"/>
</dbReference>
<feature type="transmembrane region" description="Helical" evidence="7">
    <location>
        <begin position="1154"/>
        <end position="1176"/>
    </location>
</feature>
<feature type="compositionally biased region" description="Low complexity" evidence="6">
    <location>
        <begin position="463"/>
        <end position="473"/>
    </location>
</feature>
<feature type="coiled-coil region" evidence="5">
    <location>
        <begin position="1093"/>
        <end position="1120"/>
    </location>
</feature>
<protein>
    <recommendedName>
        <fullName evidence="10">DUF676 domain-containing protein</fullName>
    </recommendedName>
</protein>
<evidence type="ECO:0000256" key="4">
    <source>
        <dbReference type="ARBA" id="ARBA00023136"/>
    </source>
</evidence>
<dbReference type="InterPro" id="IPR045863">
    <property type="entry name" value="CorA_TM1_TM2"/>
</dbReference>
<feature type="compositionally biased region" description="Low complexity" evidence="6">
    <location>
        <begin position="565"/>
        <end position="579"/>
    </location>
</feature>
<comment type="subcellular location">
    <subcellularLocation>
        <location evidence="1">Membrane</location>
        <topology evidence="1">Multi-pass membrane protein</topology>
    </subcellularLocation>
</comment>
<dbReference type="InParanoid" id="A0A507AQF7"/>
<dbReference type="PANTHER" id="PTHR47685:SF1">
    <property type="entry name" value="MAGNESIUM TRANSPORT PROTEIN CORA"/>
    <property type="match status" value="1"/>
</dbReference>
<dbReference type="EMBL" id="SKBQ01000095">
    <property type="protein sequence ID" value="TPX07081.1"/>
    <property type="molecule type" value="Genomic_DNA"/>
</dbReference>
<organism evidence="8 9">
    <name type="scientific">Thyridium curvatum</name>
    <dbReference type="NCBI Taxonomy" id="1093900"/>
    <lineage>
        <taxon>Eukaryota</taxon>
        <taxon>Fungi</taxon>
        <taxon>Dikarya</taxon>
        <taxon>Ascomycota</taxon>
        <taxon>Pezizomycotina</taxon>
        <taxon>Sordariomycetes</taxon>
        <taxon>Sordariomycetidae</taxon>
        <taxon>Thyridiales</taxon>
        <taxon>Thyridiaceae</taxon>
        <taxon>Thyridium</taxon>
    </lineage>
</organism>
<evidence type="ECO:0000256" key="6">
    <source>
        <dbReference type="SAM" id="MobiDB-lite"/>
    </source>
</evidence>
<feature type="compositionally biased region" description="Acidic residues" evidence="6">
    <location>
        <begin position="862"/>
        <end position="881"/>
    </location>
</feature>
<keyword evidence="3 7" id="KW-1133">Transmembrane helix</keyword>
<feature type="compositionally biased region" description="Low complexity" evidence="6">
    <location>
        <begin position="53"/>
        <end position="72"/>
    </location>
</feature>
<keyword evidence="4 7" id="KW-0472">Membrane</keyword>
<dbReference type="Gene3D" id="1.20.58.340">
    <property type="entry name" value="Magnesium transport protein CorA, transmembrane region"/>
    <property type="match status" value="1"/>
</dbReference>
<feature type="region of interest" description="Disordered" evidence="6">
    <location>
        <begin position="463"/>
        <end position="513"/>
    </location>
</feature>
<dbReference type="InterPro" id="IPR002523">
    <property type="entry name" value="MgTranspt_CorA/ZnTranspt_ZntB"/>
</dbReference>
<feature type="compositionally biased region" description="Polar residues" evidence="6">
    <location>
        <begin position="25"/>
        <end position="36"/>
    </location>
</feature>
<reference evidence="8 9" key="1">
    <citation type="submission" date="2019-06" db="EMBL/GenBank/DDBJ databases">
        <title>Draft genome sequence of the filamentous fungus Phialemoniopsis curvata isolated from diesel fuel.</title>
        <authorList>
            <person name="Varaljay V.A."/>
            <person name="Lyon W.J."/>
            <person name="Crouch A.L."/>
            <person name="Drake C.E."/>
            <person name="Hollomon J.M."/>
            <person name="Nadeau L.J."/>
            <person name="Nunn H.S."/>
            <person name="Stevenson B.S."/>
            <person name="Bojanowski C.L."/>
            <person name="Crookes-Goodson W.J."/>
        </authorList>
    </citation>
    <scope>NUCLEOTIDE SEQUENCE [LARGE SCALE GENOMIC DNA]</scope>
    <source>
        <strain evidence="8 9">D216</strain>
    </source>
</reference>
<evidence type="ECO:0000256" key="1">
    <source>
        <dbReference type="ARBA" id="ARBA00004141"/>
    </source>
</evidence>
<evidence type="ECO:0000313" key="9">
    <source>
        <dbReference type="Proteomes" id="UP000319257"/>
    </source>
</evidence>
<dbReference type="GeneID" id="41978423"/>
<dbReference type="Proteomes" id="UP000319257">
    <property type="component" value="Unassembled WGS sequence"/>
</dbReference>
<feature type="region of interest" description="Disordered" evidence="6">
    <location>
        <begin position="852"/>
        <end position="886"/>
    </location>
</feature>
<dbReference type="InterPro" id="IPR050829">
    <property type="entry name" value="CorA_MIT"/>
</dbReference>
<feature type="region of interest" description="Disordered" evidence="6">
    <location>
        <begin position="1"/>
        <end position="76"/>
    </location>
</feature>
<feature type="region of interest" description="Disordered" evidence="6">
    <location>
        <begin position="529"/>
        <end position="644"/>
    </location>
</feature>
<sequence length="1318" mass="149395">MVSNEQPAPEAREQQPAPSVPTIALNPSSPVSSANHENAGAIPLTPIKKSQLRPPSTSRPSTAASIAADTTSQPAKAGFAHREGIVGGGSNTGTTVDVVAIPYPGADYLSTWTRDYNLRPSFDNSPPTELSGISRGIAEASLVHPAMNTIPSKLPLSWILQGIKKRAKIARILLYQHAALQDNTQLSDLADDLLRCLHAERANLTKSRPLFFICHGVGGLVVKFAMAKASRNQQYASILNDCYGISFFATPHLGSSYLWMRHFAPSIQKTLGLSDPFPPSLSNQLDVNYPLLLLINDEFKLLSSEMRIWTFYETQDTQLSGARMPGAPTKVHFNAPITSIKSAILNVRQEHIYPLLSTHANCASFGSHNVQTMKLYLKDLGLAIGMAHQQCSIAHCPLELEQKVNIEVHGFYTDESSSTLVRPWSTLYPLNKFLEQGLSWCLSQRLEEVHAAPTMNQFLATSTRGTSLTTTRTKFNSYEEISPPPKSKGPFRKRSPARNPRMNPISILKHTEENRRSLDNLALISPTSLQEAATSPDVSHTHVGQGGIPNTAPLSPARVPSPDLYSRSARRASTASAYTPPISEEAEENHYMGPHSSQRPNDKRPTAHRRFSEHPFHSSDNITTGHMESVRESARPQDSQGYFSLPDPKQQRFVWVHLQYTNPAWVKKVFGRLSVDLKSNFEDAFNHEHWSSRHARGRHSQHHACFVKPAFGHIPSRDGQANAQSPNHAQPRPSPNLDCVYLFIPYLHFDSYKCLVRRREMIKARLKHQRTRPVPSSVSREPSAELRVIWEYLGHDLPINCRRTLDQYGYPSLHDTRARDDDQMLYKMTKERFNEEGILESDQYEARPAYRVNTGQSVADQVPEDDDDDGDDTAPESDAEDAEWKPLQHEDVLDGNVLMVDQLWMWVIDSKTVVTFFPKRESNPAEGPMFQQADLRDSIFNEVNADLTRNCENGLDLAALCALHAVTVLMEKSSHPDLEIFRIFEEAVSILTERLTTSLKRFRTQGFRDKAVDYEDLENKTSSIRARHKKEGDLAEKANRDNTSAMLELRDIEDELTILMTLFKEQKQFIGEMRRYYETVANKDDVKNGLKYLDEALHRLDDYNTQAETMKRRVHDTREDFEKLLQMVQRQAQVDEVRLSRLQADLTSAQSRSVMIFTTFTVIFLPLSFFTSLFGMNTREWGGGDNMSLRLIGWISLPASVFLIASALVVAWSTRVRHLFKFLSSTSKKAKERTGRAVRGGRERVLDVMKLGDKVQKHRESKREKKQRKMEKERLKGTFTHDFWDRHRMEREMEYRIPAVNRKSISQRRAKARAQMRE</sequence>
<feature type="transmembrane region" description="Helical" evidence="7">
    <location>
        <begin position="1188"/>
        <end position="1212"/>
    </location>
</feature>
<dbReference type="PANTHER" id="PTHR47685">
    <property type="entry name" value="MAGNESIUM TRANSPORT PROTEIN CORA"/>
    <property type="match status" value="1"/>
</dbReference>
<dbReference type="OrthoDB" id="361039at2759"/>
<dbReference type="Pfam" id="PF01544">
    <property type="entry name" value="CorA"/>
    <property type="match status" value="1"/>
</dbReference>
<dbReference type="RefSeq" id="XP_030988792.1">
    <property type="nucleotide sequence ID" value="XM_031133655.1"/>
</dbReference>
<gene>
    <name evidence="8" type="ORF">E0L32_010976</name>
</gene>
<evidence type="ECO:0000313" key="8">
    <source>
        <dbReference type="EMBL" id="TPX07081.1"/>
    </source>
</evidence>